<dbReference type="Pfam" id="PF02861">
    <property type="entry name" value="Clp_N"/>
    <property type="match status" value="2"/>
</dbReference>
<accession>A0A8J3JGJ2</accession>
<sequence length="201" mass="21560">MFERFTDAARATVNGAQTEARQLRQHHIGTEHLLLALLRPGPDTGLAHNLLTATGLRHDQVAADVTRLADATEPLGAADAAALEAIGIDLEAVKAKLEENFGPGALTPPSPPARRGLFGRRRATPTSPGHIPFTPRAKVVLELSLREALRLKHRHIGTEHILLGLIREGRGLAARILTDHGIDLPDLRTRTEQAAAGTKTA</sequence>
<reference evidence="3 4" key="1">
    <citation type="submission" date="2021-01" db="EMBL/GenBank/DDBJ databases">
        <title>Whole genome shotgun sequence of Catellatospora bangladeshensis NBRC 107357.</title>
        <authorList>
            <person name="Komaki H."/>
            <person name="Tamura T."/>
        </authorList>
    </citation>
    <scope>NUCLEOTIDE SEQUENCE [LARGE SCALE GENOMIC DNA]</scope>
    <source>
        <strain evidence="3 4">NBRC 107357</strain>
    </source>
</reference>
<feature type="domain" description="Clp R" evidence="2">
    <location>
        <begin position="2"/>
        <end position="197"/>
    </location>
</feature>
<dbReference type="InterPro" id="IPR004176">
    <property type="entry name" value="Clp_R_N"/>
</dbReference>
<evidence type="ECO:0000256" key="1">
    <source>
        <dbReference type="PROSITE-ProRule" id="PRU01251"/>
    </source>
</evidence>
<evidence type="ECO:0000313" key="3">
    <source>
        <dbReference type="EMBL" id="GIF80273.1"/>
    </source>
</evidence>
<evidence type="ECO:0000313" key="4">
    <source>
        <dbReference type="Proteomes" id="UP000601223"/>
    </source>
</evidence>
<dbReference type="InterPro" id="IPR044217">
    <property type="entry name" value="CLPT1/2"/>
</dbReference>
<organism evidence="3 4">
    <name type="scientific">Catellatospora bangladeshensis</name>
    <dbReference type="NCBI Taxonomy" id="310355"/>
    <lineage>
        <taxon>Bacteria</taxon>
        <taxon>Bacillati</taxon>
        <taxon>Actinomycetota</taxon>
        <taxon>Actinomycetes</taxon>
        <taxon>Micromonosporales</taxon>
        <taxon>Micromonosporaceae</taxon>
        <taxon>Catellatospora</taxon>
    </lineage>
</organism>
<dbReference type="PROSITE" id="PS51903">
    <property type="entry name" value="CLP_R"/>
    <property type="match status" value="1"/>
</dbReference>
<gene>
    <name evidence="3" type="ORF">Cba03nite_16220</name>
</gene>
<comment type="caution">
    <text evidence="3">The sequence shown here is derived from an EMBL/GenBank/DDBJ whole genome shotgun (WGS) entry which is preliminary data.</text>
</comment>
<keyword evidence="4" id="KW-1185">Reference proteome</keyword>
<proteinExistence type="predicted"/>
<dbReference type="InterPro" id="IPR036628">
    <property type="entry name" value="Clp_N_dom_sf"/>
</dbReference>
<keyword evidence="1" id="KW-0677">Repeat</keyword>
<dbReference type="PANTHER" id="PTHR47016:SF5">
    <property type="entry name" value="CLP DOMAIN SUPERFAMILY PROTEIN"/>
    <property type="match status" value="1"/>
</dbReference>
<dbReference type="Gene3D" id="1.10.1780.10">
    <property type="entry name" value="Clp, N-terminal domain"/>
    <property type="match status" value="2"/>
</dbReference>
<dbReference type="EMBL" id="BONF01000009">
    <property type="protein sequence ID" value="GIF80273.1"/>
    <property type="molecule type" value="Genomic_DNA"/>
</dbReference>
<protein>
    <recommendedName>
        <fullName evidence="2">Clp R domain-containing protein</fullName>
    </recommendedName>
</protein>
<dbReference type="Proteomes" id="UP000601223">
    <property type="component" value="Unassembled WGS sequence"/>
</dbReference>
<dbReference type="SUPFAM" id="SSF81923">
    <property type="entry name" value="Double Clp-N motif"/>
    <property type="match status" value="2"/>
</dbReference>
<dbReference type="AlphaFoldDB" id="A0A8J3JGJ2"/>
<dbReference type="PANTHER" id="PTHR47016">
    <property type="entry name" value="ATP-DEPENDENT CLP PROTEASE ATP-BINDING SUBUNIT CLPT1, CHLOROPLASTIC"/>
    <property type="match status" value="1"/>
</dbReference>
<name>A0A8J3JGJ2_9ACTN</name>
<evidence type="ECO:0000259" key="2">
    <source>
        <dbReference type="PROSITE" id="PS51903"/>
    </source>
</evidence>